<protein>
    <submittedName>
        <fullName evidence="2">Uncharacterized protein</fullName>
    </submittedName>
</protein>
<evidence type="ECO:0000256" key="1">
    <source>
        <dbReference type="SAM" id="MobiDB-lite"/>
    </source>
</evidence>
<name>A0ABP5BB87_9PSEU</name>
<accession>A0ABP5BB87</accession>
<feature type="region of interest" description="Disordered" evidence="1">
    <location>
        <begin position="1"/>
        <end position="30"/>
    </location>
</feature>
<feature type="compositionally biased region" description="Basic residues" evidence="1">
    <location>
        <begin position="13"/>
        <end position="23"/>
    </location>
</feature>
<keyword evidence="3" id="KW-1185">Reference proteome</keyword>
<sequence>MVDDGARREQQAVHRRAVPKRHGGGYPPGWHVRYRERAYPMRRRPGEPNTRWCETTGVVIGRGLRDVHTNTTWVPVRPDDAPEDTPARLVRATDILDATPPDAPGIPAPRE</sequence>
<dbReference type="EMBL" id="BAAANN010000001">
    <property type="protein sequence ID" value="GAA1939569.1"/>
    <property type="molecule type" value="Genomic_DNA"/>
</dbReference>
<reference evidence="3" key="1">
    <citation type="journal article" date="2019" name="Int. J. Syst. Evol. Microbiol.">
        <title>The Global Catalogue of Microorganisms (GCM) 10K type strain sequencing project: providing services to taxonomists for standard genome sequencing and annotation.</title>
        <authorList>
            <consortium name="The Broad Institute Genomics Platform"/>
            <consortium name="The Broad Institute Genome Sequencing Center for Infectious Disease"/>
            <person name="Wu L."/>
            <person name="Ma J."/>
        </authorList>
    </citation>
    <scope>NUCLEOTIDE SEQUENCE [LARGE SCALE GENOMIC DNA]</scope>
    <source>
        <strain evidence="3">JCM 14545</strain>
    </source>
</reference>
<feature type="compositionally biased region" description="Basic and acidic residues" evidence="1">
    <location>
        <begin position="1"/>
        <end position="12"/>
    </location>
</feature>
<evidence type="ECO:0000313" key="3">
    <source>
        <dbReference type="Proteomes" id="UP001501116"/>
    </source>
</evidence>
<proteinExistence type="predicted"/>
<gene>
    <name evidence="2" type="ORF">GCM10009754_03350</name>
</gene>
<organism evidence="2 3">
    <name type="scientific">Amycolatopsis minnesotensis</name>
    <dbReference type="NCBI Taxonomy" id="337894"/>
    <lineage>
        <taxon>Bacteria</taxon>
        <taxon>Bacillati</taxon>
        <taxon>Actinomycetota</taxon>
        <taxon>Actinomycetes</taxon>
        <taxon>Pseudonocardiales</taxon>
        <taxon>Pseudonocardiaceae</taxon>
        <taxon>Amycolatopsis</taxon>
    </lineage>
</organism>
<dbReference type="RefSeq" id="WP_344412544.1">
    <property type="nucleotide sequence ID" value="NZ_BAAANN010000001.1"/>
</dbReference>
<dbReference type="Proteomes" id="UP001501116">
    <property type="component" value="Unassembled WGS sequence"/>
</dbReference>
<comment type="caution">
    <text evidence="2">The sequence shown here is derived from an EMBL/GenBank/DDBJ whole genome shotgun (WGS) entry which is preliminary data.</text>
</comment>
<evidence type="ECO:0000313" key="2">
    <source>
        <dbReference type="EMBL" id="GAA1939569.1"/>
    </source>
</evidence>